<reference evidence="3" key="1">
    <citation type="journal article" date="2019" name="Int. J. Syst. Evol. Microbiol.">
        <title>The Global Catalogue of Microorganisms (GCM) 10K type strain sequencing project: providing services to taxonomists for standard genome sequencing and annotation.</title>
        <authorList>
            <consortium name="The Broad Institute Genomics Platform"/>
            <consortium name="The Broad Institute Genome Sequencing Center for Infectious Disease"/>
            <person name="Wu L."/>
            <person name="Ma J."/>
        </authorList>
    </citation>
    <scope>NUCLEOTIDE SEQUENCE [LARGE SCALE GENOMIC DNA]</scope>
    <source>
        <strain evidence="3">CGMCC 4.7396</strain>
    </source>
</reference>
<gene>
    <name evidence="2" type="ORF">ACFO8M_23430</name>
</gene>
<organism evidence="2 3">
    <name type="scientific">Glycomyces rhizosphaerae</name>
    <dbReference type="NCBI Taxonomy" id="2054422"/>
    <lineage>
        <taxon>Bacteria</taxon>
        <taxon>Bacillati</taxon>
        <taxon>Actinomycetota</taxon>
        <taxon>Actinomycetes</taxon>
        <taxon>Glycomycetales</taxon>
        <taxon>Glycomycetaceae</taxon>
        <taxon>Glycomyces</taxon>
    </lineage>
</organism>
<keyword evidence="3" id="KW-1185">Reference proteome</keyword>
<evidence type="ECO:0008006" key="4">
    <source>
        <dbReference type="Google" id="ProtNLM"/>
    </source>
</evidence>
<dbReference type="Proteomes" id="UP001595712">
    <property type="component" value="Unassembled WGS sequence"/>
</dbReference>
<proteinExistence type="predicted"/>
<name>A0ABV7Q7F6_9ACTN</name>
<dbReference type="RefSeq" id="WP_387980058.1">
    <property type="nucleotide sequence ID" value="NZ_JBHRWO010000021.1"/>
</dbReference>
<comment type="caution">
    <text evidence="2">The sequence shown here is derived from an EMBL/GenBank/DDBJ whole genome shotgun (WGS) entry which is preliminary data.</text>
</comment>
<evidence type="ECO:0000313" key="3">
    <source>
        <dbReference type="Proteomes" id="UP001595712"/>
    </source>
</evidence>
<evidence type="ECO:0000256" key="1">
    <source>
        <dbReference type="SAM" id="MobiDB-lite"/>
    </source>
</evidence>
<accession>A0ABV7Q7F6</accession>
<feature type="region of interest" description="Disordered" evidence="1">
    <location>
        <begin position="243"/>
        <end position="271"/>
    </location>
</feature>
<evidence type="ECO:0000313" key="2">
    <source>
        <dbReference type="EMBL" id="MFC3495446.1"/>
    </source>
</evidence>
<dbReference type="EMBL" id="JBHRWO010000021">
    <property type="protein sequence ID" value="MFC3495446.1"/>
    <property type="molecule type" value="Genomic_DNA"/>
</dbReference>
<sequence>MEKSGEDDQLQMNQLRRQLAVHPGKIADDRRSEITRSCDVFFRNMKELHGLVVAAETDQELALELIQNVRPPDVADEFYGRLDQRLQNMISSAVALVEHTKRLLGKYPDTEFAAEFARRNEKIWNLSSSKFLRNLRNYLLHYGMVPFDHTVTISSSVIDSKVLLNCQALLGWDNWTAPVRKFIESSGDSIRLRTVIEEYSKQMQDLYGWMFTEYRRIHAADIAAANEIVARFNLALTGGRTDGRDYGMAPSKEEIRKFRESHAEPDPRGHP</sequence>
<protein>
    <recommendedName>
        <fullName evidence="4">Abi-like protein</fullName>
    </recommendedName>
</protein>